<dbReference type="AlphaFoldDB" id="A0A8H3L848"/>
<protein>
    <submittedName>
        <fullName evidence="1">Uncharacterized protein</fullName>
    </submittedName>
</protein>
<dbReference type="Proteomes" id="UP000615446">
    <property type="component" value="Unassembled WGS sequence"/>
</dbReference>
<sequence length="348" mass="40706">MSGSHINRSRSGKYIDIILNEVYNKSVPKPINLRPGYDIEYIRNCYRYHYPGQFKKMVEVEKIYNDLSIISSYETPQQWATQVKNALQALITGGYRSYYYEFCLFASFGQGITKTYYDNYEEREVTIGYQRPNIHNSKMAICFDCWKLVKIPDVKPKKTYFNGWQRYGYEIKPEDLMIHHWDNECFKVNKYIEVHLLARAKSEILCEKFSHQKRVLYPKNTPNTGKLFISSLHEVYNVTRPLLLSGRASEIKNALHILHFDPNINSGKEYLYVKTVEYLTSVKTEYLMAGSVIYQGLEENPWISKDKLRGVIEKAVNLIKNSYGIDFVRSGKLIQIIPQGSQNIVLVY</sequence>
<organism evidence="1 2">
    <name type="scientific">Rhizophagus clarus</name>
    <dbReference type="NCBI Taxonomy" id="94130"/>
    <lineage>
        <taxon>Eukaryota</taxon>
        <taxon>Fungi</taxon>
        <taxon>Fungi incertae sedis</taxon>
        <taxon>Mucoromycota</taxon>
        <taxon>Glomeromycotina</taxon>
        <taxon>Glomeromycetes</taxon>
        <taxon>Glomerales</taxon>
        <taxon>Glomeraceae</taxon>
        <taxon>Rhizophagus</taxon>
    </lineage>
</organism>
<reference evidence="1" key="1">
    <citation type="submission" date="2019-10" db="EMBL/GenBank/DDBJ databases">
        <title>Conservation and host-specific expression of non-tandemly repeated heterogenous ribosome RNA gene in arbuscular mycorrhizal fungi.</title>
        <authorList>
            <person name="Maeda T."/>
            <person name="Kobayashi Y."/>
            <person name="Nakagawa T."/>
            <person name="Ezawa T."/>
            <person name="Yamaguchi K."/>
            <person name="Bino T."/>
            <person name="Nishimoto Y."/>
            <person name="Shigenobu S."/>
            <person name="Kawaguchi M."/>
        </authorList>
    </citation>
    <scope>NUCLEOTIDE SEQUENCE</scope>
    <source>
        <strain evidence="1">HR1</strain>
    </source>
</reference>
<dbReference type="EMBL" id="BLAL01000068">
    <property type="protein sequence ID" value="GES83367.1"/>
    <property type="molecule type" value="Genomic_DNA"/>
</dbReference>
<evidence type="ECO:0000313" key="1">
    <source>
        <dbReference type="EMBL" id="GES83367.1"/>
    </source>
</evidence>
<proteinExistence type="predicted"/>
<accession>A0A8H3L848</accession>
<name>A0A8H3L848_9GLOM</name>
<dbReference type="OrthoDB" id="2405138at2759"/>
<gene>
    <name evidence="1" type="ORF">RCL2_001052600</name>
</gene>
<comment type="caution">
    <text evidence="1">The sequence shown here is derived from an EMBL/GenBank/DDBJ whole genome shotgun (WGS) entry which is preliminary data.</text>
</comment>
<evidence type="ECO:0000313" key="2">
    <source>
        <dbReference type="Proteomes" id="UP000615446"/>
    </source>
</evidence>